<evidence type="ECO:0000313" key="3">
    <source>
        <dbReference type="Proteomes" id="UP000735302"/>
    </source>
</evidence>
<protein>
    <submittedName>
        <fullName evidence="2">Uncharacterized protein</fullName>
    </submittedName>
</protein>
<dbReference type="EMBL" id="BLXT01005191">
    <property type="protein sequence ID" value="GFO20630.1"/>
    <property type="molecule type" value="Genomic_DNA"/>
</dbReference>
<gene>
    <name evidence="2" type="ORF">PoB_004713500</name>
</gene>
<dbReference type="Proteomes" id="UP000735302">
    <property type="component" value="Unassembled WGS sequence"/>
</dbReference>
<proteinExistence type="predicted"/>
<feature type="compositionally biased region" description="Polar residues" evidence="1">
    <location>
        <begin position="45"/>
        <end position="55"/>
    </location>
</feature>
<evidence type="ECO:0000256" key="1">
    <source>
        <dbReference type="SAM" id="MobiDB-lite"/>
    </source>
</evidence>
<organism evidence="2 3">
    <name type="scientific">Plakobranchus ocellatus</name>
    <dbReference type="NCBI Taxonomy" id="259542"/>
    <lineage>
        <taxon>Eukaryota</taxon>
        <taxon>Metazoa</taxon>
        <taxon>Spiralia</taxon>
        <taxon>Lophotrochozoa</taxon>
        <taxon>Mollusca</taxon>
        <taxon>Gastropoda</taxon>
        <taxon>Heterobranchia</taxon>
        <taxon>Euthyneura</taxon>
        <taxon>Panpulmonata</taxon>
        <taxon>Sacoglossa</taxon>
        <taxon>Placobranchoidea</taxon>
        <taxon>Plakobranchidae</taxon>
        <taxon>Plakobranchus</taxon>
    </lineage>
</organism>
<sequence>MERTTDAVAEDLDRYLSTAATISEEEAIEEGSASAQQMEGHMPLTSGNETYSAAVTKSPRKVARKDTELKVLEALDGHFHLDRMMEKSAKISEMTQMPLPRFPAEVVGRGCSILRPS</sequence>
<feature type="region of interest" description="Disordered" evidence="1">
    <location>
        <begin position="31"/>
        <end position="60"/>
    </location>
</feature>
<accession>A0AAV4BMI4</accession>
<dbReference type="AlphaFoldDB" id="A0AAV4BMI4"/>
<comment type="caution">
    <text evidence="2">The sequence shown here is derived from an EMBL/GenBank/DDBJ whole genome shotgun (WGS) entry which is preliminary data.</text>
</comment>
<evidence type="ECO:0000313" key="2">
    <source>
        <dbReference type="EMBL" id="GFO20630.1"/>
    </source>
</evidence>
<reference evidence="2 3" key="1">
    <citation type="journal article" date="2021" name="Elife">
        <title>Chloroplast acquisition without the gene transfer in kleptoplastic sea slugs, Plakobranchus ocellatus.</title>
        <authorList>
            <person name="Maeda T."/>
            <person name="Takahashi S."/>
            <person name="Yoshida T."/>
            <person name="Shimamura S."/>
            <person name="Takaki Y."/>
            <person name="Nagai Y."/>
            <person name="Toyoda A."/>
            <person name="Suzuki Y."/>
            <person name="Arimoto A."/>
            <person name="Ishii H."/>
            <person name="Satoh N."/>
            <person name="Nishiyama T."/>
            <person name="Hasebe M."/>
            <person name="Maruyama T."/>
            <person name="Minagawa J."/>
            <person name="Obokata J."/>
            <person name="Shigenobu S."/>
        </authorList>
    </citation>
    <scope>NUCLEOTIDE SEQUENCE [LARGE SCALE GENOMIC DNA]</scope>
</reference>
<name>A0AAV4BMI4_9GAST</name>
<keyword evidence="3" id="KW-1185">Reference proteome</keyword>